<evidence type="ECO:0000313" key="3">
    <source>
        <dbReference type="EMBL" id="THU39492.1"/>
    </source>
</evidence>
<dbReference type="Pfam" id="PF01757">
    <property type="entry name" value="Acyl_transf_3"/>
    <property type="match status" value="1"/>
</dbReference>
<keyword evidence="1" id="KW-1133">Transmembrane helix</keyword>
<gene>
    <name evidence="3" type="ORF">FAM09_13390</name>
</gene>
<keyword evidence="4" id="KW-1185">Reference proteome</keyword>
<feature type="transmembrane region" description="Helical" evidence="1">
    <location>
        <begin position="86"/>
        <end position="105"/>
    </location>
</feature>
<feature type="transmembrane region" description="Helical" evidence="1">
    <location>
        <begin position="300"/>
        <end position="319"/>
    </location>
</feature>
<dbReference type="EMBL" id="STFF01000003">
    <property type="protein sequence ID" value="THU39492.1"/>
    <property type="molecule type" value="Genomic_DNA"/>
</dbReference>
<protein>
    <submittedName>
        <fullName evidence="3">Acyltransferase</fullName>
    </submittedName>
</protein>
<feature type="transmembrane region" description="Helical" evidence="1">
    <location>
        <begin position="168"/>
        <end position="186"/>
    </location>
</feature>
<feature type="domain" description="Acyltransferase 3" evidence="2">
    <location>
        <begin position="4"/>
        <end position="345"/>
    </location>
</feature>
<dbReference type="GO" id="GO:0000271">
    <property type="term" value="P:polysaccharide biosynthetic process"/>
    <property type="evidence" value="ECO:0007669"/>
    <property type="project" value="TreeGrafter"/>
</dbReference>
<dbReference type="PANTHER" id="PTHR23028">
    <property type="entry name" value="ACETYLTRANSFERASE"/>
    <property type="match status" value="1"/>
</dbReference>
<dbReference type="InterPro" id="IPR050879">
    <property type="entry name" value="Acyltransferase_3"/>
</dbReference>
<dbReference type="PANTHER" id="PTHR23028:SF131">
    <property type="entry name" value="BLR2367 PROTEIN"/>
    <property type="match status" value="1"/>
</dbReference>
<keyword evidence="3" id="KW-0808">Transferase</keyword>
<feature type="transmembrane region" description="Helical" evidence="1">
    <location>
        <begin position="331"/>
        <end position="350"/>
    </location>
</feature>
<feature type="transmembrane region" description="Helical" evidence="1">
    <location>
        <begin position="221"/>
        <end position="250"/>
    </location>
</feature>
<dbReference type="GO" id="GO:0016747">
    <property type="term" value="F:acyltransferase activity, transferring groups other than amino-acyl groups"/>
    <property type="evidence" value="ECO:0007669"/>
    <property type="project" value="InterPro"/>
</dbReference>
<name>A0A4S8I1D1_9BACT</name>
<feature type="transmembrane region" description="Helical" evidence="1">
    <location>
        <begin position="192"/>
        <end position="214"/>
    </location>
</feature>
<dbReference type="GO" id="GO:0016020">
    <property type="term" value="C:membrane"/>
    <property type="evidence" value="ECO:0007669"/>
    <property type="project" value="TreeGrafter"/>
</dbReference>
<evidence type="ECO:0000256" key="1">
    <source>
        <dbReference type="SAM" id="Phobius"/>
    </source>
</evidence>
<dbReference type="InterPro" id="IPR002656">
    <property type="entry name" value="Acyl_transf_3_dom"/>
</dbReference>
<evidence type="ECO:0000313" key="4">
    <source>
        <dbReference type="Proteomes" id="UP000306918"/>
    </source>
</evidence>
<feature type="transmembrane region" description="Helical" evidence="1">
    <location>
        <begin position="117"/>
        <end position="136"/>
    </location>
</feature>
<feature type="transmembrane region" description="Helical" evidence="1">
    <location>
        <begin position="262"/>
        <end position="279"/>
    </location>
</feature>
<proteinExistence type="predicted"/>
<dbReference type="AlphaFoldDB" id="A0A4S8I1D1"/>
<dbReference type="RefSeq" id="WP_136577624.1">
    <property type="nucleotide sequence ID" value="NZ_STFF01000003.1"/>
</dbReference>
<reference evidence="3 4" key="1">
    <citation type="submission" date="2019-04" db="EMBL/GenBank/DDBJ databases">
        <title>Niastella caeni sp. nov., isolated from activated sludge.</title>
        <authorList>
            <person name="Sheng M."/>
        </authorList>
    </citation>
    <scope>NUCLEOTIDE SEQUENCE [LARGE SCALE GENOMIC DNA]</scope>
    <source>
        <strain evidence="3 4">HX-2-15</strain>
    </source>
</reference>
<organism evidence="3 4">
    <name type="scientific">Niastella caeni</name>
    <dbReference type="NCBI Taxonomy" id="2569763"/>
    <lineage>
        <taxon>Bacteria</taxon>
        <taxon>Pseudomonadati</taxon>
        <taxon>Bacteroidota</taxon>
        <taxon>Chitinophagia</taxon>
        <taxon>Chitinophagales</taxon>
        <taxon>Chitinophagaceae</taxon>
        <taxon>Niastella</taxon>
    </lineage>
</organism>
<comment type="caution">
    <text evidence="3">The sequence shown here is derived from an EMBL/GenBank/DDBJ whole genome shotgun (WGS) entry which is preliminary data.</text>
</comment>
<dbReference type="Proteomes" id="UP000306918">
    <property type="component" value="Unassembled WGS sequence"/>
</dbReference>
<feature type="transmembrane region" description="Helical" evidence="1">
    <location>
        <begin position="142"/>
        <end position="161"/>
    </location>
</feature>
<keyword evidence="3" id="KW-0012">Acyltransferase</keyword>
<keyword evidence="1" id="KW-0472">Membrane</keyword>
<evidence type="ECO:0000259" key="2">
    <source>
        <dbReference type="Pfam" id="PF01757"/>
    </source>
</evidence>
<accession>A0A4S8I1D1</accession>
<feature type="transmembrane region" description="Helical" evidence="1">
    <location>
        <begin position="43"/>
        <end position="66"/>
    </location>
</feature>
<dbReference type="OrthoDB" id="290051at2"/>
<sequence>MKLNSIQFLRAVAALLVVYEHSMDMQMKYNTSWQQNFYHLNNFGCIGVDLFFVISGFIIMYIANNLRGPDKGWPFLEKRFYRINPVYYIASLFYFAILLIQSWVFKGDTYSSLIKMIGSFFNTLLIVPVSGDIQVFKPLLSVGWTLCFEWLFYILFFSLIICNAKNKIILLPVFILLLVIIGMLLNTDDLRLQFITNPIILEFVLGIIVCQLYICSQKIPVIIGIICLIIGLTSYGLLIRFGFGGVWYYLNTINGTQSLDRFLLWGIPSSSLVAGCVILEKNAYLTRLFNNKWIMLLGDASYSIYLVHLIVLTLFTILYKQVGVFLPADAMIWLQVIIAVAIALVFYKLVEKPIMKRLYQKTNNITAKEKSIIVIPEPPLASITNRESMNIK</sequence>
<keyword evidence="1" id="KW-0812">Transmembrane</keyword>